<gene>
    <name evidence="1" type="ORF">GHV41_11825</name>
</gene>
<reference evidence="1 2" key="1">
    <citation type="submission" date="2019-11" db="EMBL/GenBank/DDBJ databases">
        <title>The Phosphoenolpyruvate Phosphotransferase System Regulates Serratia proteamaculans 336X Biofilm Formation and Wheat Roots colonization.</title>
        <authorList>
            <person name="Liu F."/>
        </authorList>
    </citation>
    <scope>NUCLEOTIDE SEQUENCE [LARGE SCALE GENOMIC DNA]</scope>
    <source>
        <strain evidence="1 2">336X</strain>
    </source>
</reference>
<dbReference type="RefSeq" id="WP_153858645.1">
    <property type="nucleotide sequence ID" value="NZ_CP045913.1"/>
</dbReference>
<evidence type="ECO:0000313" key="1">
    <source>
        <dbReference type="EMBL" id="QGH61480.1"/>
    </source>
</evidence>
<protein>
    <submittedName>
        <fullName evidence="1">Uncharacterized protein</fullName>
    </submittedName>
</protein>
<dbReference type="EMBL" id="CP045913">
    <property type="protein sequence ID" value="QGH61480.1"/>
    <property type="molecule type" value="Genomic_DNA"/>
</dbReference>
<dbReference type="Proteomes" id="UP000381260">
    <property type="component" value="Chromosome"/>
</dbReference>
<evidence type="ECO:0000313" key="2">
    <source>
        <dbReference type="Proteomes" id="UP000381260"/>
    </source>
</evidence>
<sequence length="276" mass="31948">MSFFKIKNTDSLLREYYQLSEAAEIIGCDEKDILWFARHKGIELCMEFYDDELDVSNGLSSNVDRAELLNAINSLPKDEAGYHLLSESCSLRLNAGEDSYDENGFLRCHIKGLFAVGDVYKELFIKHEGQPEYWPESFIPSGTAYLDFPVKLFVNYDEKENYLLLDTLWITKKEIGNFFRAVAADKKTKKIENSYKSQSEAQKQKHAVPRVEILMAVIALYHRDMKLRRESPTAVTDHLFKHAADFWPEKGEPPLSYDTIVSLLRKSMKKNQLTFY</sequence>
<name>A0A5Q2VBG6_SERPR</name>
<proteinExistence type="predicted"/>
<accession>A0A5Q2VBG6</accession>
<dbReference type="AlphaFoldDB" id="A0A5Q2VBG6"/>
<organism evidence="1 2">
    <name type="scientific">Serratia proteamaculans</name>
    <dbReference type="NCBI Taxonomy" id="28151"/>
    <lineage>
        <taxon>Bacteria</taxon>
        <taxon>Pseudomonadati</taxon>
        <taxon>Pseudomonadota</taxon>
        <taxon>Gammaproteobacteria</taxon>
        <taxon>Enterobacterales</taxon>
        <taxon>Yersiniaceae</taxon>
        <taxon>Serratia</taxon>
    </lineage>
</organism>